<accession>A0A8T4IP50</accession>
<feature type="domain" description="HTH marR-type" evidence="2">
    <location>
        <begin position="62"/>
        <end position="197"/>
    </location>
</feature>
<proteinExistence type="predicted"/>
<feature type="region of interest" description="Disordered" evidence="1">
    <location>
        <begin position="1"/>
        <end position="41"/>
    </location>
</feature>
<dbReference type="InterPro" id="IPR000835">
    <property type="entry name" value="HTH_MarR-typ"/>
</dbReference>
<dbReference type="PANTHER" id="PTHR33164">
    <property type="entry name" value="TRANSCRIPTIONAL REGULATOR, MARR FAMILY"/>
    <property type="match status" value="1"/>
</dbReference>
<keyword evidence="4" id="KW-1185">Reference proteome</keyword>
<dbReference type="EMBL" id="JAGSMN010000227">
    <property type="protein sequence ID" value="MBR7673608.1"/>
    <property type="molecule type" value="Genomic_DNA"/>
</dbReference>
<sequence length="214" mass="22615">MTSTPTDGGTDEPGRADEPGGRSEGGGRPAPGALPVDNASGYPAEEIAAAWRRERPGTPVGSIGIVTPIWQLAKLLGDDRRRVLARAGIDSATLDLLSVLRRNGAPYELTTRELANRSLVTAGAVSQRVARAEREGLVVRSPGEGRPRTVRVALTEAGHALVEETVDQVLGRESELVAGLSEPQQAQLTELLRILLADVQARLGDDRITHVGAD</sequence>
<dbReference type="InterPro" id="IPR036388">
    <property type="entry name" value="WH-like_DNA-bd_sf"/>
</dbReference>
<organism evidence="3 4">
    <name type="scientific">Streptomyces daliensis</name>
    <dbReference type="NCBI Taxonomy" id="299421"/>
    <lineage>
        <taxon>Bacteria</taxon>
        <taxon>Bacillati</taxon>
        <taxon>Actinomycetota</taxon>
        <taxon>Actinomycetes</taxon>
        <taxon>Kitasatosporales</taxon>
        <taxon>Streptomycetaceae</taxon>
        <taxon>Streptomyces</taxon>
    </lineage>
</organism>
<dbReference type="Gene3D" id="1.10.10.10">
    <property type="entry name" value="Winged helix-like DNA-binding domain superfamily/Winged helix DNA-binding domain"/>
    <property type="match status" value="1"/>
</dbReference>
<dbReference type="Proteomes" id="UP000675554">
    <property type="component" value="Unassembled WGS sequence"/>
</dbReference>
<evidence type="ECO:0000259" key="2">
    <source>
        <dbReference type="PROSITE" id="PS50995"/>
    </source>
</evidence>
<comment type="caution">
    <text evidence="3">The sequence shown here is derived from an EMBL/GenBank/DDBJ whole genome shotgun (WGS) entry which is preliminary data.</text>
</comment>
<dbReference type="AlphaFoldDB" id="A0A8T4IP50"/>
<dbReference type="Pfam" id="PF12802">
    <property type="entry name" value="MarR_2"/>
    <property type="match status" value="1"/>
</dbReference>
<protein>
    <submittedName>
        <fullName evidence="3">MarR family transcriptional regulator</fullName>
    </submittedName>
</protein>
<dbReference type="GO" id="GO:0003700">
    <property type="term" value="F:DNA-binding transcription factor activity"/>
    <property type="evidence" value="ECO:0007669"/>
    <property type="project" value="InterPro"/>
</dbReference>
<reference evidence="3" key="1">
    <citation type="submission" date="2021-04" db="EMBL/GenBank/DDBJ databases">
        <title>Sequencing of actinobacteria type strains.</title>
        <authorList>
            <person name="Nguyen G.-S."/>
            <person name="Wentzel A."/>
        </authorList>
    </citation>
    <scope>NUCLEOTIDE SEQUENCE</scope>
    <source>
        <strain evidence="3">DSM 42095</strain>
    </source>
</reference>
<dbReference type="SMART" id="SM00347">
    <property type="entry name" value="HTH_MARR"/>
    <property type="match status" value="1"/>
</dbReference>
<gene>
    <name evidence="3" type="ORF">KDA82_11375</name>
</gene>
<evidence type="ECO:0000313" key="3">
    <source>
        <dbReference type="EMBL" id="MBR7673608.1"/>
    </source>
</evidence>
<dbReference type="PROSITE" id="PS50995">
    <property type="entry name" value="HTH_MARR_2"/>
    <property type="match status" value="1"/>
</dbReference>
<dbReference type="PANTHER" id="PTHR33164:SF104">
    <property type="entry name" value="TRANSCRIPTIONAL REGULATORY PROTEIN"/>
    <property type="match status" value="1"/>
</dbReference>
<evidence type="ECO:0000256" key="1">
    <source>
        <dbReference type="SAM" id="MobiDB-lite"/>
    </source>
</evidence>
<feature type="compositionally biased region" description="Basic and acidic residues" evidence="1">
    <location>
        <begin position="12"/>
        <end position="21"/>
    </location>
</feature>
<evidence type="ECO:0000313" key="4">
    <source>
        <dbReference type="Proteomes" id="UP000675554"/>
    </source>
</evidence>
<dbReference type="SUPFAM" id="SSF46785">
    <property type="entry name" value="Winged helix' DNA-binding domain"/>
    <property type="match status" value="1"/>
</dbReference>
<dbReference type="InterPro" id="IPR036390">
    <property type="entry name" value="WH_DNA-bd_sf"/>
</dbReference>
<dbReference type="InterPro" id="IPR039422">
    <property type="entry name" value="MarR/SlyA-like"/>
</dbReference>
<name>A0A8T4IP50_9ACTN</name>
<dbReference type="GO" id="GO:0006950">
    <property type="term" value="P:response to stress"/>
    <property type="evidence" value="ECO:0007669"/>
    <property type="project" value="TreeGrafter"/>
</dbReference>